<keyword evidence="2" id="KW-0408">Iron</keyword>
<dbReference type="OrthoDB" id="9794178at2"/>
<protein>
    <recommendedName>
        <fullName evidence="3">Gamma-butyrobetaine hydroxylase-like N-terminal domain-containing protein</fullName>
    </recommendedName>
</protein>
<dbReference type="Gene3D" id="3.30.2020.30">
    <property type="match status" value="1"/>
</dbReference>
<keyword evidence="1" id="KW-0479">Metal-binding</keyword>
<dbReference type="PANTHER" id="PTHR35303">
    <property type="entry name" value="OS02G0197800 PROTEIN"/>
    <property type="match status" value="1"/>
</dbReference>
<accession>A0A5C5XTC1</accession>
<dbReference type="PANTHER" id="PTHR35303:SF5">
    <property type="entry name" value="OS02G0197800 PROTEIN"/>
    <property type="match status" value="1"/>
</dbReference>
<organism evidence="4 5">
    <name type="scientific">Crateriforma conspicua</name>
    <dbReference type="NCBI Taxonomy" id="2527996"/>
    <lineage>
        <taxon>Bacteria</taxon>
        <taxon>Pseudomonadati</taxon>
        <taxon>Planctomycetota</taxon>
        <taxon>Planctomycetia</taxon>
        <taxon>Planctomycetales</taxon>
        <taxon>Planctomycetaceae</taxon>
        <taxon>Crateriforma</taxon>
    </lineage>
</organism>
<feature type="domain" description="Gamma-butyrobetaine hydroxylase-like N-terminal" evidence="3">
    <location>
        <begin position="26"/>
        <end position="116"/>
    </location>
</feature>
<gene>
    <name evidence="4" type="ORF">Pan14r_54090</name>
</gene>
<dbReference type="InterPro" id="IPR038492">
    <property type="entry name" value="GBBH-like_N_sf"/>
</dbReference>
<dbReference type="Pfam" id="PF06155">
    <property type="entry name" value="GBBH-like_N"/>
    <property type="match status" value="1"/>
</dbReference>
<name>A0A5C5XTC1_9PLAN</name>
<comment type="caution">
    <text evidence="4">The sequence shown here is derived from an EMBL/GenBank/DDBJ whole genome shotgun (WGS) entry which is preliminary data.</text>
</comment>
<keyword evidence="5" id="KW-1185">Reference proteome</keyword>
<dbReference type="Proteomes" id="UP000317238">
    <property type="component" value="Unassembled WGS sequence"/>
</dbReference>
<dbReference type="AlphaFoldDB" id="A0A5C5XTC1"/>
<evidence type="ECO:0000256" key="2">
    <source>
        <dbReference type="ARBA" id="ARBA00023004"/>
    </source>
</evidence>
<sequence>MTSDPQRNSESSNATPTEIRRDGEAAICIVWSDQQTTHWTAKELRDLCPCATCREKQRADDSDSPAAPGPIALPVLSAAEARPLTIVAMQPVGTYAYNIAFSDGHNSGIYTFDRLRRDNLDDAETP</sequence>
<reference evidence="4 5" key="1">
    <citation type="submission" date="2019-02" db="EMBL/GenBank/DDBJ databases">
        <title>Deep-cultivation of Planctomycetes and their phenomic and genomic characterization uncovers novel biology.</title>
        <authorList>
            <person name="Wiegand S."/>
            <person name="Jogler M."/>
            <person name="Boedeker C."/>
            <person name="Pinto D."/>
            <person name="Vollmers J."/>
            <person name="Rivas-Marin E."/>
            <person name="Kohn T."/>
            <person name="Peeters S.H."/>
            <person name="Heuer A."/>
            <person name="Rast P."/>
            <person name="Oberbeckmann S."/>
            <person name="Bunk B."/>
            <person name="Jeske O."/>
            <person name="Meyerdierks A."/>
            <person name="Storesund J.E."/>
            <person name="Kallscheuer N."/>
            <person name="Luecker S."/>
            <person name="Lage O.M."/>
            <person name="Pohl T."/>
            <person name="Merkel B.J."/>
            <person name="Hornburger P."/>
            <person name="Mueller R.-W."/>
            <person name="Bruemmer F."/>
            <person name="Labrenz M."/>
            <person name="Spormann A.M."/>
            <person name="Op Den Camp H."/>
            <person name="Overmann J."/>
            <person name="Amann R."/>
            <person name="Jetten M.S.M."/>
            <person name="Mascher T."/>
            <person name="Medema M.H."/>
            <person name="Devos D.P."/>
            <person name="Kaster A.-K."/>
            <person name="Ovreas L."/>
            <person name="Rohde M."/>
            <person name="Galperin M.Y."/>
            <person name="Jogler C."/>
        </authorList>
    </citation>
    <scope>NUCLEOTIDE SEQUENCE [LARGE SCALE GENOMIC DNA]</scope>
    <source>
        <strain evidence="4 5">Pan14r</strain>
    </source>
</reference>
<evidence type="ECO:0000313" key="4">
    <source>
        <dbReference type="EMBL" id="TWT65859.1"/>
    </source>
</evidence>
<dbReference type="EMBL" id="SJPL01000002">
    <property type="protein sequence ID" value="TWT65859.1"/>
    <property type="molecule type" value="Genomic_DNA"/>
</dbReference>
<proteinExistence type="predicted"/>
<dbReference type="RefSeq" id="WP_145292743.1">
    <property type="nucleotide sequence ID" value="NZ_CP036319.1"/>
</dbReference>
<evidence type="ECO:0000259" key="3">
    <source>
        <dbReference type="Pfam" id="PF06155"/>
    </source>
</evidence>
<evidence type="ECO:0000313" key="5">
    <source>
        <dbReference type="Proteomes" id="UP000317238"/>
    </source>
</evidence>
<evidence type="ECO:0000256" key="1">
    <source>
        <dbReference type="ARBA" id="ARBA00022723"/>
    </source>
</evidence>
<dbReference type="GO" id="GO:0046872">
    <property type="term" value="F:metal ion binding"/>
    <property type="evidence" value="ECO:0007669"/>
    <property type="project" value="UniProtKB-KW"/>
</dbReference>
<dbReference type="InterPro" id="IPR010376">
    <property type="entry name" value="GBBH-like_N"/>
</dbReference>